<accession>A0A182QM32</accession>
<feature type="region of interest" description="Disordered" evidence="1">
    <location>
        <begin position="1"/>
        <end position="40"/>
    </location>
</feature>
<name>A0A182QM32_9DIPT</name>
<dbReference type="AlphaFoldDB" id="A0A182QM32"/>
<dbReference type="VEuPathDB" id="VectorBase:AFAF012922"/>
<evidence type="ECO:0000313" key="3">
    <source>
        <dbReference type="Proteomes" id="UP000075886"/>
    </source>
</evidence>
<feature type="compositionally biased region" description="Polar residues" evidence="1">
    <location>
        <begin position="1"/>
        <end position="13"/>
    </location>
</feature>
<reference evidence="2" key="2">
    <citation type="submission" date="2020-05" db="UniProtKB">
        <authorList>
            <consortium name="EnsemblMetazoa"/>
        </authorList>
    </citation>
    <scope>IDENTIFICATION</scope>
    <source>
        <strain evidence="2">FAR1</strain>
    </source>
</reference>
<organism evidence="2 3">
    <name type="scientific">Anopheles farauti</name>
    <dbReference type="NCBI Taxonomy" id="69004"/>
    <lineage>
        <taxon>Eukaryota</taxon>
        <taxon>Metazoa</taxon>
        <taxon>Ecdysozoa</taxon>
        <taxon>Arthropoda</taxon>
        <taxon>Hexapoda</taxon>
        <taxon>Insecta</taxon>
        <taxon>Pterygota</taxon>
        <taxon>Neoptera</taxon>
        <taxon>Endopterygota</taxon>
        <taxon>Diptera</taxon>
        <taxon>Nematocera</taxon>
        <taxon>Culicoidea</taxon>
        <taxon>Culicidae</taxon>
        <taxon>Anophelinae</taxon>
        <taxon>Anopheles</taxon>
    </lineage>
</organism>
<feature type="compositionally biased region" description="Basic and acidic residues" evidence="1">
    <location>
        <begin position="24"/>
        <end position="40"/>
    </location>
</feature>
<dbReference type="EMBL" id="AXCN02000573">
    <property type="status" value="NOT_ANNOTATED_CDS"/>
    <property type="molecule type" value="Genomic_DNA"/>
</dbReference>
<dbReference type="Proteomes" id="UP000075886">
    <property type="component" value="Unassembled WGS sequence"/>
</dbReference>
<protein>
    <submittedName>
        <fullName evidence="2">Uncharacterized protein</fullName>
    </submittedName>
</protein>
<dbReference type="EnsemblMetazoa" id="AFAF012922-RA">
    <property type="protein sequence ID" value="AFAF012922-PA"/>
    <property type="gene ID" value="AFAF012922"/>
</dbReference>
<reference evidence="3" key="1">
    <citation type="submission" date="2014-01" db="EMBL/GenBank/DDBJ databases">
        <title>The Genome Sequence of Anopheles farauti FAR1 (V2).</title>
        <authorList>
            <consortium name="The Broad Institute Genomics Platform"/>
            <person name="Neafsey D.E."/>
            <person name="Besansky N."/>
            <person name="Howell P."/>
            <person name="Walton C."/>
            <person name="Young S.K."/>
            <person name="Zeng Q."/>
            <person name="Gargeya S."/>
            <person name="Fitzgerald M."/>
            <person name="Haas B."/>
            <person name="Abouelleil A."/>
            <person name="Allen A.W."/>
            <person name="Alvarado L."/>
            <person name="Arachchi H.M."/>
            <person name="Berlin A.M."/>
            <person name="Chapman S.B."/>
            <person name="Gainer-Dewar J."/>
            <person name="Goldberg J."/>
            <person name="Griggs A."/>
            <person name="Gujja S."/>
            <person name="Hansen M."/>
            <person name="Howarth C."/>
            <person name="Imamovic A."/>
            <person name="Ireland A."/>
            <person name="Larimer J."/>
            <person name="McCowan C."/>
            <person name="Murphy C."/>
            <person name="Pearson M."/>
            <person name="Poon T.W."/>
            <person name="Priest M."/>
            <person name="Roberts A."/>
            <person name="Saif S."/>
            <person name="Shea T."/>
            <person name="Sisk P."/>
            <person name="Sykes S."/>
            <person name="Wortman J."/>
            <person name="Nusbaum C."/>
            <person name="Birren B."/>
        </authorList>
    </citation>
    <scope>NUCLEOTIDE SEQUENCE [LARGE SCALE GENOMIC DNA]</scope>
    <source>
        <strain evidence="3">FAR1</strain>
    </source>
</reference>
<sequence length="249" mass="27171">MATASGKSLTGSMNRVPGWGRGSELQHDQDTVVDRRHTALGRTDRATRVIFTLHNPGTATSTTTTTTTTTTIATNTGQCKTNTLDLVLDRLDRSAANDTHTVGQQHETPAGRFVATAIFHNNITQGTAPPTPGGGSQPAGGPLFVRFLQRFSIADHQHRSYGRLMLLVLVLLLMGAGGCRHHRGTIPVRRHRRSCTDVPTNRLTTVCMVRPSPECQRRARLGGTGYTFAFKLYQLGSVRLRWVASEKQS</sequence>
<proteinExistence type="predicted"/>
<keyword evidence="3" id="KW-1185">Reference proteome</keyword>
<evidence type="ECO:0000256" key="1">
    <source>
        <dbReference type="SAM" id="MobiDB-lite"/>
    </source>
</evidence>
<evidence type="ECO:0000313" key="2">
    <source>
        <dbReference type="EnsemblMetazoa" id="AFAF012922-PA"/>
    </source>
</evidence>